<organism evidence="2">
    <name type="scientific">Haematopinus asini</name>
    <dbReference type="NCBI Taxonomy" id="1461129"/>
    <lineage>
        <taxon>Eukaryota</taxon>
        <taxon>Metazoa</taxon>
        <taxon>Ecdysozoa</taxon>
        <taxon>Arthropoda</taxon>
        <taxon>Hexapoda</taxon>
        <taxon>Insecta</taxon>
        <taxon>Pterygota</taxon>
        <taxon>Neoptera</taxon>
        <taxon>Paraneoptera</taxon>
        <taxon>Psocodea</taxon>
        <taxon>Troctomorpha</taxon>
        <taxon>Phthiraptera</taxon>
        <taxon>Anoplura</taxon>
        <taxon>Haematopinidae</taxon>
        <taxon>Haematopinus</taxon>
    </lineage>
</organism>
<feature type="transmembrane region" description="Helical" evidence="1">
    <location>
        <begin position="50"/>
        <end position="74"/>
    </location>
</feature>
<reference evidence="2" key="1">
    <citation type="submission" date="2013-12" db="EMBL/GenBank/DDBJ databases">
        <authorList>
            <person name="Song S."/>
            <person name="Barker S."/>
            <person name="Shao R."/>
        </authorList>
    </citation>
    <scope>NUCLEOTIDE SEQUENCE</scope>
    <source>
        <strain evidence="2">B2448</strain>
    </source>
</reference>
<geneLocation type="mitochondrion" evidence="2"/>
<evidence type="ECO:0000256" key="1">
    <source>
        <dbReference type="SAM" id="Phobius"/>
    </source>
</evidence>
<evidence type="ECO:0000313" key="2">
    <source>
        <dbReference type="EMBL" id="AHJ39840.1"/>
    </source>
</evidence>
<feature type="transmembrane region" description="Helical" evidence="1">
    <location>
        <begin position="23"/>
        <end position="44"/>
    </location>
</feature>
<sequence length="93" mass="10080">MFHYPIVLSIVISLLKTLTSSNMLISLLALEFLSVGEFFMIVVFSTPESVGINGLVVFLTMLVMEGSLGLTIMVSSTLKVSSLLAETMSSLKF</sequence>
<dbReference type="AlphaFoldDB" id="A0A059T3Z6"/>
<keyword evidence="1" id="KW-0812">Transmembrane</keyword>
<keyword evidence="2" id="KW-0496">Mitochondrion</keyword>
<protein>
    <submittedName>
        <fullName evidence="2">NADH dehydrogenase subunit 4L</fullName>
    </submittedName>
</protein>
<keyword evidence="1" id="KW-1133">Transmembrane helix</keyword>
<proteinExistence type="predicted"/>
<gene>
    <name evidence="2" type="primary">nad4L</name>
</gene>
<dbReference type="EMBL" id="KF939326">
    <property type="protein sequence ID" value="AHJ39840.1"/>
    <property type="molecule type" value="Genomic_DNA"/>
</dbReference>
<reference evidence="2" key="2">
    <citation type="journal article" date="2014" name="Parasit. Vectors">
        <title>Variation in mitochondrial minichromosome composition between blood-sucking lice of the genus Haematopinus that infest horses and pigs.</title>
        <authorList>
            <person name="Song S.D."/>
            <person name="Barker S.C."/>
            <person name="Shao R."/>
        </authorList>
    </citation>
    <scope>NUCLEOTIDE SEQUENCE</scope>
    <source>
        <strain evidence="2">B2448</strain>
    </source>
</reference>
<keyword evidence="1" id="KW-0472">Membrane</keyword>
<accession>A0A059T3Z6</accession>
<name>A0A059T3Z6_9NEOP</name>
<dbReference type="Gene3D" id="1.10.287.3510">
    <property type="match status" value="1"/>
</dbReference>